<feature type="transmembrane region" description="Helical" evidence="2">
    <location>
        <begin position="319"/>
        <end position="347"/>
    </location>
</feature>
<dbReference type="Proteomes" id="UP000276055">
    <property type="component" value="Unassembled WGS sequence"/>
</dbReference>
<dbReference type="AlphaFoldDB" id="A0A495E7Y2"/>
<reference evidence="3 4" key="1">
    <citation type="submission" date="2018-10" db="EMBL/GenBank/DDBJ databases">
        <title>Genomic Encyclopedia of Type Strains, Phase IV (KMG-IV): sequencing the most valuable type-strain genomes for metagenomic binning, comparative biology and taxonomic classification.</title>
        <authorList>
            <person name="Goeker M."/>
        </authorList>
    </citation>
    <scope>NUCLEOTIDE SEQUENCE [LARGE SCALE GENOMIC DNA]</scope>
    <source>
        <strain evidence="3 4">DSM 25586</strain>
    </source>
</reference>
<keyword evidence="2" id="KW-1133">Transmembrane helix</keyword>
<feature type="compositionally biased region" description="Gly residues" evidence="1">
    <location>
        <begin position="589"/>
        <end position="603"/>
    </location>
</feature>
<gene>
    <name evidence="3" type="ORF">C8D78_3846</name>
</gene>
<feature type="compositionally biased region" description="Pro residues" evidence="1">
    <location>
        <begin position="240"/>
        <end position="252"/>
    </location>
</feature>
<feature type="compositionally biased region" description="Pro residues" evidence="1">
    <location>
        <begin position="566"/>
        <end position="576"/>
    </location>
</feature>
<evidence type="ECO:0000313" key="4">
    <source>
        <dbReference type="Proteomes" id="UP000276055"/>
    </source>
</evidence>
<keyword evidence="2" id="KW-0812">Transmembrane</keyword>
<keyword evidence="2" id="KW-0472">Membrane</keyword>
<evidence type="ECO:0000313" key="3">
    <source>
        <dbReference type="EMBL" id="RKR12593.1"/>
    </source>
</evidence>
<protein>
    <submittedName>
        <fullName evidence="3">Uncharacterized protein DUF4389</fullName>
    </submittedName>
</protein>
<dbReference type="InterPro" id="IPR025498">
    <property type="entry name" value="DUF4389"/>
</dbReference>
<feature type="transmembrane region" description="Helical" evidence="2">
    <location>
        <begin position="450"/>
        <end position="471"/>
    </location>
</feature>
<feature type="transmembrane region" description="Helical" evidence="2">
    <location>
        <begin position="367"/>
        <end position="390"/>
    </location>
</feature>
<name>A0A495E7Y2_9MICC</name>
<dbReference type="Pfam" id="PF14333">
    <property type="entry name" value="DUF4389"/>
    <property type="match status" value="2"/>
</dbReference>
<accession>A0A495E7Y2</accession>
<feature type="transmembrane region" description="Helical" evidence="2">
    <location>
        <begin position="192"/>
        <end position="220"/>
    </location>
</feature>
<feature type="region of interest" description="Disordered" evidence="1">
    <location>
        <begin position="228"/>
        <end position="258"/>
    </location>
</feature>
<evidence type="ECO:0000256" key="2">
    <source>
        <dbReference type="SAM" id="Phobius"/>
    </source>
</evidence>
<feature type="region of interest" description="Disordered" evidence="1">
    <location>
        <begin position="528"/>
        <end position="651"/>
    </location>
</feature>
<dbReference type="EMBL" id="RBIR01000013">
    <property type="protein sequence ID" value="RKR12593.1"/>
    <property type="molecule type" value="Genomic_DNA"/>
</dbReference>
<feature type="transmembrane region" description="Helical" evidence="2">
    <location>
        <begin position="411"/>
        <end position="430"/>
    </location>
</feature>
<comment type="caution">
    <text evidence="3">The sequence shown here is derived from an EMBL/GenBank/DDBJ whole genome shotgun (WGS) entry which is preliminary data.</text>
</comment>
<feature type="compositionally biased region" description="Basic and acidic residues" evidence="1">
    <location>
        <begin position="611"/>
        <end position="623"/>
    </location>
</feature>
<dbReference type="RefSeq" id="WP_341867129.1">
    <property type="nucleotide sequence ID" value="NZ_RBIR01000013.1"/>
</dbReference>
<sequence length="651" mass="67631">MKAGRIVMLVIGALCALVGLGLLAGAGVTGWANYQQRDGRYFTTPSAPFSGDSYALTTPRLDAMTEGGLPEGTPADFAGSVLLRGSTTDPGKQIFIGIGPRADVEAYLAGVRHTEIVDVRFDPFRVIYRDVAGANTPSDPARQSFWAATATGPGEQDLTWDLRPGSWAVVVMNADASAPVTVNLQAGARSDLLWPVFIGLLIGGIVMLLIGVPLIVLGAVGLGRAARSGRGGPGSGVPPGNLPPTPGQPGQPYPVGTYPPGTRGQLNSAAAPGAAGVYATPQGTPYPVPPGTPSRYVYPARLNGYLDPNLSRWMWLVKWFLAIPHYIVLFFLWFAFGVVTLVAWFAILFTGRYPRSLFDFNVGVIRWNWRVAFYALSAIGTDVYPPFTLARTSYPADFDVDYPERLSRGLIFVKSWLLAIPHLLIIGLLTGTATSGEFRDGRWVQEGVGISLLGLLVLIAGVILLFTGQYFRGLFDLLLGLNRWIYRVITYVSLMRDEYPPFHLDMGPVDPGDLPALAYAGPVPAPPAGAAAAPPYQPPGAAPAPGPGFGPAPGPSAGSFTGPGPGAAPGPGPGPGSGPDAGSPAGTPAGPGGGQPDFYGIGGPAASINHETAEGEGSPRGEGHPGAQEGQNGPHPASGRGEAGPEGPPVT</sequence>
<evidence type="ECO:0000256" key="1">
    <source>
        <dbReference type="SAM" id="MobiDB-lite"/>
    </source>
</evidence>
<proteinExistence type="predicted"/>
<feature type="compositionally biased region" description="Pro residues" evidence="1">
    <location>
        <begin position="535"/>
        <end position="554"/>
    </location>
</feature>
<organism evidence="3 4">
    <name type="scientific">Arthrobacter oryzae</name>
    <dbReference type="NCBI Taxonomy" id="409290"/>
    <lineage>
        <taxon>Bacteria</taxon>
        <taxon>Bacillati</taxon>
        <taxon>Actinomycetota</taxon>
        <taxon>Actinomycetes</taxon>
        <taxon>Micrococcales</taxon>
        <taxon>Micrococcaceae</taxon>
        <taxon>Arthrobacter</taxon>
    </lineage>
</organism>